<sequence>MRLIVDGKSSVGETSSNFEVFVEREDSFRGEVNSKNDNEIDECRVHRVNHRIVVSDVVFKNRWSNVRSSDLMFLNSEILGFMSSNRFS</sequence>
<protein>
    <submittedName>
        <fullName evidence="1">Uncharacterized protein</fullName>
    </submittedName>
</protein>
<comment type="caution">
    <text evidence="1">The sequence shown here is derived from an EMBL/GenBank/DDBJ whole genome shotgun (WGS) entry which is preliminary data.</text>
</comment>
<keyword evidence="2" id="KW-1185">Reference proteome</keyword>
<name>A0AAW1KAH2_SAPOF</name>
<dbReference type="EMBL" id="JBDFQZ010000006">
    <property type="protein sequence ID" value="KAK9715371.1"/>
    <property type="molecule type" value="Genomic_DNA"/>
</dbReference>
<evidence type="ECO:0000313" key="2">
    <source>
        <dbReference type="Proteomes" id="UP001443914"/>
    </source>
</evidence>
<reference evidence="1" key="1">
    <citation type="submission" date="2024-03" db="EMBL/GenBank/DDBJ databases">
        <title>WGS assembly of Saponaria officinalis var. Norfolk2.</title>
        <authorList>
            <person name="Jenkins J."/>
            <person name="Shu S."/>
            <person name="Grimwood J."/>
            <person name="Barry K."/>
            <person name="Goodstein D."/>
            <person name="Schmutz J."/>
            <person name="Leebens-Mack J."/>
            <person name="Osbourn A."/>
        </authorList>
    </citation>
    <scope>NUCLEOTIDE SEQUENCE [LARGE SCALE GENOMIC DNA]</scope>
    <source>
        <strain evidence="1">JIC</strain>
    </source>
</reference>
<accession>A0AAW1KAH2</accession>
<organism evidence="1 2">
    <name type="scientific">Saponaria officinalis</name>
    <name type="common">Common soapwort</name>
    <name type="synonym">Lychnis saponaria</name>
    <dbReference type="NCBI Taxonomy" id="3572"/>
    <lineage>
        <taxon>Eukaryota</taxon>
        <taxon>Viridiplantae</taxon>
        <taxon>Streptophyta</taxon>
        <taxon>Embryophyta</taxon>
        <taxon>Tracheophyta</taxon>
        <taxon>Spermatophyta</taxon>
        <taxon>Magnoliopsida</taxon>
        <taxon>eudicotyledons</taxon>
        <taxon>Gunneridae</taxon>
        <taxon>Pentapetalae</taxon>
        <taxon>Caryophyllales</taxon>
        <taxon>Caryophyllaceae</taxon>
        <taxon>Caryophylleae</taxon>
        <taxon>Saponaria</taxon>
    </lineage>
</organism>
<evidence type="ECO:0000313" key="1">
    <source>
        <dbReference type="EMBL" id="KAK9715371.1"/>
    </source>
</evidence>
<dbReference type="AlphaFoldDB" id="A0AAW1KAH2"/>
<dbReference type="Proteomes" id="UP001443914">
    <property type="component" value="Unassembled WGS sequence"/>
</dbReference>
<proteinExistence type="predicted"/>
<gene>
    <name evidence="1" type="ORF">RND81_06G160700</name>
</gene>